<proteinExistence type="predicted"/>
<evidence type="ECO:0000313" key="2">
    <source>
        <dbReference type="Proteomes" id="UP000475325"/>
    </source>
</evidence>
<sequence length="102" mass="10776">MTRNALTGWTSRTSFFFSKPALTQAGCSGSLWLHAVIDRMDAAPGLVQVDAAGTWHGLGSPNLEFLIAATLSEIQHFSPDPCITSGVTSRPSSGSSHINFAL</sequence>
<dbReference type="EMBL" id="WIQW01000018">
    <property type="protein sequence ID" value="KAF3103499.1"/>
    <property type="molecule type" value="Genomic_DNA"/>
</dbReference>
<accession>A0A7C8NIJ5</accession>
<dbReference type="AlphaFoldDB" id="A0A7C8NIJ5"/>
<organism evidence="1 2">
    <name type="scientific">Orbilia oligospora</name>
    <name type="common">Nematode-trapping fungus</name>
    <name type="synonym">Arthrobotrys oligospora</name>
    <dbReference type="NCBI Taxonomy" id="2813651"/>
    <lineage>
        <taxon>Eukaryota</taxon>
        <taxon>Fungi</taxon>
        <taxon>Dikarya</taxon>
        <taxon>Ascomycota</taxon>
        <taxon>Pezizomycotina</taxon>
        <taxon>Orbiliomycetes</taxon>
        <taxon>Orbiliales</taxon>
        <taxon>Orbiliaceae</taxon>
        <taxon>Orbilia</taxon>
    </lineage>
</organism>
<name>A0A7C8NIJ5_ORBOL</name>
<comment type="caution">
    <text evidence="1">The sequence shown here is derived from an EMBL/GenBank/DDBJ whole genome shotgun (WGS) entry which is preliminary data.</text>
</comment>
<dbReference type="Proteomes" id="UP000475325">
    <property type="component" value="Unassembled WGS sequence"/>
</dbReference>
<gene>
    <name evidence="1" type="ORF">TWF102_003689</name>
</gene>
<protein>
    <submittedName>
        <fullName evidence="1">Uncharacterized protein</fullName>
    </submittedName>
</protein>
<reference evidence="1 2" key="1">
    <citation type="submission" date="2019-06" db="EMBL/GenBank/DDBJ databases">
        <authorList>
            <person name="Palmer J.M."/>
        </authorList>
    </citation>
    <scope>NUCLEOTIDE SEQUENCE [LARGE SCALE GENOMIC DNA]</scope>
    <source>
        <strain evidence="1 2">TWF102</strain>
    </source>
</reference>
<evidence type="ECO:0000313" key="1">
    <source>
        <dbReference type="EMBL" id="KAF3103499.1"/>
    </source>
</evidence>